<name>A0A6C0B4Y4_9ZZZZ</name>
<protein>
    <submittedName>
        <fullName evidence="1">Uncharacterized protein</fullName>
    </submittedName>
</protein>
<sequence>MDTTSSKCMRRGIQWCESKRTVLYNRVVTAGNNPNISQKQRYSQLFSSTTNEGRKRRITVYDMSTLSPGLVPRQPTIVPLRN</sequence>
<evidence type="ECO:0000313" key="1">
    <source>
        <dbReference type="EMBL" id="QHS87277.1"/>
    </source>
</evidence>
<dbReference type="AlphaFoldDB" id="A0A6C0B4Y4"/>
<reference evidence="1" key="1">
    <citation type="journal article" date="2020" name="Nature">
        <title>Giant virus diversity and host interactions through global metagenomics.</title>
        <authorList>
            <person name="Schulz F."/>
            <person name="Roux S."/>
            <person name="Paez-Espino D."/>
            <person name="Jungbluth S."/>
            <person name="Walsh D.A."/>
            <person name="Denef V.J."/>
            <person name="McMahon K.D."/>
            <person name="Konstantinidis K.T."/>
            <person name="Eloe-Fadrosh E.A."/>
            <person name="Kyrpides N.C."/>
            <person name="Woyke T."/>
        </authorList>
    </citation>
    <scope>NUCLEOTIDE SEQUENCE</scope>
    <source>
        <strain evidence="1">GVMAG-M-3300010157-4</strain>
    </source>
</reference>
<organism evidence="1">
    <name type="scientific">viral metagenome</name>
    <dbReference type="NCBI Taxonomy" id="1070528"/>
    <lineage>
        <taxon>unclassified sequences</taxon>
        <taxon>metagenomes</taxon>
        <taxon>organismal metagenomes</taxon>
    </lineage>
</organism>
<dbReference type="EMBL" id="MN739080">
    <property type="protein sequence ID" value="QHS87277.1"/>
    <property type="molecule type" value="Genomic_DNA"/>
</dbReference>
<accession>A0A6C0B4Y4</accession>
<proteinExistence type="predicted"/>